<dbReference type="OrthoDB" id="271604at2759"/>
<evidence type="ECO:0000256" key="10">
    <source>
        <dbReference type="ARBA" id="ARBA00049729"/>
    </source>
</evidence>
<dbReference type="GO" id="GO:0005789">
    <property type="term" value="C:endoplasmic reticulum membrane"/>
    <property type="evidence" value="ECO:0007669"/>
    <property type="project" value="UniProtKB-SubCell"/>
</dbReference>
<dbReference type="STRING" id="747725.A0A168K4B3"/>
<dbReference type="AlphaFoldDB" id="A0A168K4B3"/>
<dbReference type="Proteomes" id="UP000077051">
    <property type="component" value="Unassembled WGS sequence"/>
</dbReference>
<evidence type="ECO:0000256" key="4">
    <source>
        <dbReference type="ARBA" id="ARBA00022692"/>
    </source>
</evidence>
<keyword evidence="6" id="KW-0256">Endoplasmic reticulum</keyword>
<keyword evidence="7 11" id="KW-1133">Transmembrane helix</keyword>
<dbReference type="Pfam" id="PF02517">
    <property type="entry name" value="Rce1-like"/>
    <property type="match status" value="1"/>
</dbReference>
<dbReference type="EC" id="3.4.26.1" evidence="10"/>
<feature type="transmembrane region" description="Helical" evidence="11">
    <location>
        <begin position="203"/>
        <end position="222"/>
    </location>
</feature>
<comment type="similarity">
    <text evidence="2">Belongs to the peptidase U48 family.</text>
</comment>
<dbReference type="VEuPathDB" id="FungiDB:MUCCIDRAFT_111330"/>
<feature type="transmembrane region" description="Helical" evidence="11">
    <location>
        <begin position="6"/>
        <end position="27"/>
    </location>
</feature>
<name>A0A168K4B3_MUCCL</name>
<dbReference type="PANTHER" id="PTHR13046:SF0">
    <property type="entry name" value="CAAX PRENYL PROTEASE 2"/>
    <property type="match status" value="1"/>
</dbReference>
<dbReference type="PANTHER" id="PTHR13046">
    <property type="entry name" value="PROTEASE U48 CAAX PRENYL PROTEASE RCE1"/>
    <property type="match status" value="1"/>
</dbReference>
<dbReference type="GO" id="GO:0004222">
    <property type="term" value="F:metalloendopeptidase activity"/>
    <property type="evidence" value="ECO:0007669"/>
    <property type="project" value="InterPro"/>
</dbReference>
<evidence type="ECO:0000256" key="3">
    <source>
        <dbReference type="ARBA" id="ARBA00022670"/>
    </source>
</evidence>
<evidence type="ECO:0000256" key="9">
    <source>
        <dbReference type="ARBA" id="ARBA00047280"/>
    </source>
</evidence>
<proteinExistence type="inferred from homology"/>
<keyword evidence="8 11" id="KW-0472">Membrane</keyword>
<evidence type="ECO:0000256" key="5">
    <source>
        <dbReference type="ARBA" id="ARBA00022801"/>
    </source>
</evidence>
<comment type="subcellular location">
    <subcellularLocation>
        <location evidence="1">Endoplasmic reticulum membrane</location>
        <topology evidence="1">Multi-pass membrane protein</topology>
    </subcellularLocation>
</comment>
<feature type="domain" description="CAAX prenyl protease 2/Lysostaphin resistance protein A-like" evidence="12">
    <location>
        <begin position="135"/>
        <end position="240"/>
    </location>
</feature>
<evidence type="ECO:0000256" key="1">
    <source>
        <dbReference type="ARBA" id="ARBA00004477"/>
    </source>
</evidence>
<feature type="transmembrane region" description="Helical" evidence="11">
    <location>
        <begin position="39"/>
        <end position="61"/>
    </location>
</feature>
<evidence type="ECO:0000256" key="2">
    <source>
        <dbReference type="ARBA" id="ARBA00006897"/>
    </source>
</evidence>
<accession>A0A168K4B3</accession>
<dbReference type="InterPro" id="IPR039731">
    <property type="entry name" value="Rce1"/>
</dbReference>
<evidence type="ECO:0000259" key="12">
    <source>
        <dbReference type="Pfam" id="PF02517"/>
    </source>
</evidence>
<evidence type="ECO:0000313" key="14">
    <source>
        <dbReference type="Proteomes" id="UP000077051"/>
    </source>
</evidence>
<keyword evidence="4 11" id="KW-0812">Transmembrane</keyword>
<evidence type="ECO:0000256" key="8">
    <source>
        <dbReference type="ARBA" id="ARBA00023136"/>
    </source>
</evidence>
<comment type="catalytic activity">
    <reaction evidence="9">
        <text>Hydrolyzes the peptide bond -P2-(S-farnesyl or geranylgeranyl)C-P1'-P2'-P3'-COOH where P1' and P2' are amino acids with aliphatic sidechains and P3' is any C-terminal residue.</text>
        <dbReference type="EC" id="3.4.26.1"/>
    </reaction>
</comment>
<comment type="caution">
    <text evidence="13">The sequence shown here is derived from an EMBL/GenBank/DDBJ whole genome shotgun (WGS) entry which is preliminary data.</text>
</comment>
<keyword evidence="3" id="KW-0645">Protease</keyword>
<evidence type="ECO:0000256" key="6">
    <source>
        <dbReference type="ARBA" id="ARBA00022824"/>
    </source>
</evidence>
<gene>
    <name evidence="13" type="ORF">MUCCIDRAFT_111330</name>
</gene>
<dbReference type="EMBL" id="AMYB01000005">
    <property type="protein sequence ID" value="OAD01983.1"/>
    <property type="molecule type" value="Genomic_DNA"/>
</dbReference>
<sequence length="290" mass="32903">MLTITTGLANLVCIGFTLIYVAGFYIFKTPGDRNDPPVILARMKAVTVASLISAGLVWYLLQASNASESASLALGLEQPTTLMYAINRLRPLLLTCMLFLGPLSVMFFDQELPFQRHFDFSRDVTMNAMSLLGQRNYIVAPLTEEFVFRACMIAVLHQANYSKNYLIFVSPLYFGIAHLHHAWDNYNKLGRSRKALQQALFSSLFQFAYTTLFGWYASYLFIRMGSLWPPVLCHSFCNMMGFPDFGGHHHRSAFQKGVIYSCFPLGILLFVWYLNQLTLPLSVGGSMYWK</sequence>
<feature type="transmembrane region" description="Helical" evidence="11">
    <location>
        <begin position="165"/>
        <end position="183"/>
    </location>
</feature>
<feature type="transmembrane region" description="Helical" evidence="11">
    <location>
        <begin position="257"/>
        <end position="274"/>
    </location>
</feature>
<feature type="transmembrane region" description="Helical" evidence="11">
    <location>
        <begin position="89"/>
        <end position="108"/>
    </location>
</feature>
<protein>
    <recommendedName>
        <fullName evidence="10">intramembrane prenyl-peptidase Rce1</fullName>
        <ecNumber evidence="10">3.4.26.1</ecNumber>
    </recommendedName>
</protein>
<keyword evidence="14" id="KW-1185">Reference proteome</keyword>
<evidence type="ECO:0000256" key="7">
    <source>
        <dbReference type="ARBA" id="ARBA00022989"/>
    </source>
</evidence>
<reference evidence="13 14" key="1">
    <citation type="submission" date="2015-06" db="EMBL/GenBank/DDBJ databases">
        <title>Expansion of signal transduction pathways in fungi by whole-genome duplication.</title>
        <authorList>
            <consortium name="DOE Joint Genome Institute"/>
            <person name="Corrochano L.M."/>
            <person name="Kuo A."/>
            <person name="Marcet-Houben M."/>
            <person name="Polaino S."/>
            <person name="Salamov A."/>
            <person name="Villalobos J.M."/>
            <person name="Alvarez M.I."/>
            <person name="Avalos J."/>
            <person name="Benito E.P."/>
            <person name="Benoit I."/>
            <person name="Burger G."/>
            <person name="Camino L.P."/>
            <person name="Canovas D."/>
            <person name="Cerda-Olmedo E."/>
            <person name="Cheng J.-F."/>
            <person name="Dominguez A."/>
            <person name="Elias M."/>
            <person name="Eslava A.P."/>
            <person name="Glaser F."/>
            <person name="Grimwood J."/>
            <person name="Gutierrez G."/>
            <person name="Heitman J."/>
            <person name="Henrissat B."/>
            <person name="Iturriaga E.A."/>
            <person name="Lang B.F."/>
            <person name="Lavin J.L."/>
            <person name="Lee S."/>
            <person name="Li W."/>
            <person name="Lindquist E."/>
            <person name="Lopez-Garcia S."/>
            <person name="Luque E.M."/>
            <person name="Marcos A.T."/>
            <person name="Martin J."/>
            <person name="Mccluskey K."/>
            <person name="Medina H.R."/>
            <person name="Miralles-Duran A."/>
            <person name="Miyazaki A."/>
            <person name="Munoz-Torres E."/>
            <person name="Oguiza J.A."/>
            <person name="Ohm R."/>
            <person name="Olmedo M."/>
            <person name="Orejas M."/>
            <person name="Ortiz-Castellanos L."/>
            <person name="Pisabarro A.G."/>
            <person name="Rodriguez-Romero J."/>
            <person name="Ruiz-Herrera J."/>
            <person name="Ruiz-Vazquez R."/>
            <person name="Sanz C."/>
            <person name="Schackwitz W."/>
            <person name="Schmutz J."/>
            <person name="Shahriari M."/>
            <person name="Shelest E."/>
            <person name="Silva-Franco F."/>
            <person name="Soanes D."/>
            <person name="Syed K."/>
            <person name="Tagua V.G."/>
            <person name="Talbot N.J."/>
            <person name="Thon M."/>
            <person name="De Vries R.P."/>
            <person name="Wiebenga A."/>
            <person name="Yadav J.S."/>
            <person name="Braun E.L."/>
            <person name="Baker S."/>
            <person name="Garre V."/>
            <person name="Horwitz B."/>
            <person name="Torres-Martinez S."/>
            <person name="Idnurm A."/>
            <person name="Herrera-Estrella A."/>
            <person name="Gabaldon T."/>
            <person name="Grigoriev I.V."/>
        </authorList>
    </citation>
    <scope>NUCLEOTIDE SEQUENCE [LARGE SCALE GENOMIC DNA]</scope>
    <source>
        <strain evidence="13 14">CBS 277.49</strain>
    </source>
</reference>
<dbReference type="GO" id="GO:0071586">
    <property type="term" value="P:CAAX-box protein processing"/>
    <property type="evidence" value="ECO:0007669"/>
    <property type="project" value="InterPro"/>
</dbReference>
<organism evidence="13 14">
    <name type="scientific">Mucor lusitanicus CBS 277.49</name>
    <dbReference type="NCBI Taxonomy" id="747725"/>
    <lineage>
        <taxon>Eukaryota</taxon>
        <taxon>Fungi</taxon>
        <taxon>Fungi incertae sedis</taxon>
        <taxon>Mucoromycota</taxon>
        <taxon>Mucoromycotina</taxon>
        <taxon>Mucoromycetes</taxon>
        <taxon>Mucorales</taxon>
        <taxon>Mucorineae</taxon>
        <taxon>Mucoraceae</taxon>
        <taxon>Mucor</taxon>
    </lineage>
</organism>
<dbReference type="InterPro" id="IPR003675">
    <property type="entry name" value="Rce1/LyrA-like_dom"/>
</dbReference>
<keyword evidence="5" id="KW-0378">Hydrolase</keyword>
<evidence type="ECO:0000313" key="13">
    <source>
        <dbReference type="EMBL" id="OAD01983.1"/>
    </source>
</evidence>
<evidence type="ECO:0000256" key="11">
    <source>
        <dbReference type="SAM" id="Phobius"/>
    </source>
</evidence>